<accession>A0A841L7R1</accession>
<dbReference type="Proteomes" id="UP000579281">
    <property type="component" value="Unassembled WGS sequence"/>
</dbReference>
<proteinExistence type="predicted"/>
<dbReference type="NCBIfam" id="TIGR04223">
    <property type="entry name" value="quorum_AgrD"/>
    <property type="match status" value="1"/>
</dbReference>
<keyword evidence="3" id="KW-1185">Reference proteome</keyword>
<dbReference type="InterPro" id="IPR009229">
    <property type="entry name" value="AgrD"/>
</dbReference>
<sequence>MMRRLLQLSVAVLTFFAFTSAASACTIIGFQPELPEQLKDM</sequence>
<dbReference type="PROSITE" id="PS51257">
    <property type="entry name" value="PROKAR_LIPOPROTEIN"/>
    <property type="match status" value="1"/>
</dbReference>
<comment type="caution">
    <text evidence="2">The sequence shown here is derived from an EMBL/GenBank/DDBJ whole genome shotgun (WGS) entry which is preliminary data.</text>
</comment>
<feature type="chain" id="PRO_5032855178" evidence="1">
    <location>
        <begin position="25"/>
        <end position="41"/>
    </location>
</feature>
<evidence type="ECO:0000313" key="2">
    <source>
        <dbReference type="EMBL" id="MBB6218429.1"/>
    </source>
</evidence>
<reference evidence="2 3" key="1">
    <citation type="submission" date="2020-08" db="EMBL/GenBank/DDBJ databases">
        <title>Genomic Encyclopedia of Type Strains, Phase IV (KMG-IV): sequencing the most valuable type-strain genomes for metagenomic binning, comparative biology and taxonomic classification.</title>
        <authorList>
            <person name="Goeker M."/>
        </authorList>
    </citation>
    <scope>NUCLEOTIDE SEQUENCE [LARGE SCALE GENOMIC DNA]</scope>
    <source>
        <strain evidence="2 3">DSM 103526</strain>
    </source>
</reference>
<dbReference type="RefSeq" id="WP_184312911.1">
    <property type="nucleotide sequence ID" value="NZ_JACHEN010000038.1"/>
</dbReference>
<evidence type="ECO:0000256" key="1">
    <source>
        <dbReference type="SAM" id="SignalP"/>
    </source>
</evidence>
<dbReference type="AlphaFoldDB" id="A0A841L7R1"/>
<name>A0A841L7R1_9FIRM</name>
<evidence type="ECO:0000313" key="3">
    <source>
        <dbReference type="Proteomes" id="UP000579281"/>
    </source>
</evidence>
<gene>
    <name evidence="2" type="ORF">HNQ80_004593</name>
</gene>
<keyword evidence="1" id="KW-0732">Signal</keyword>
<protein>
    <submittedName>
        <fullName evidence="2">Cyclic lactone autoinducer peptide</fullName>
    </submittedName>
</protein>
<organism evidence="2 3">
    <name type="scientific">Anaerosolibacter carboniphilus</name>
    <dbReference type="NCBI Taxonomy" id="1417629"/>
    <lineage>
        <taxon>Bacteria</taxon>
        <taxon>Bacillati</taxon>
        <taxon>Bacillota</taxon>
        <taxon>Clostridia</taxon>
        <taxon>Peptostreptococcales</taxon>
        <taxon>Thermotaleaceae</taxon>
        <taxon>Anaerosolibacter</taxon>
    </lineage>
</organism>
<dbReference type="EMBL" id="JACHEN010000038">
    <property type="protein sequence ID" value="MBB6218429.1"/>
    <property type="molecule type" value="Genomic_DNA"/>
</dbReference>
<feature type="signal peptide" evidence="1">
    <location>
        <begin position="1"/>
        <end position="24"/>
    </location>
</feature>